<keyword evidence="4" id="KW-1185">Reference proteome</keyword>
<feature type="transmembrane region" description="Helical" evidence="2">
    <location>
        <begin position="66"/>
        <end position="82"/>
    </location>
</feature>
<protein>
    <submittedName>
        <fullName evidence="3">Uncharacterized protein</fullName>
    </submittedName>
</protein>
<evidence type="ECO:0000256" key="1">
    <source>
        <dbReference type="SAM" id="MobiDB-lite"/>
    </source>
</evidence>
<proteinExistence type="predicted"/>
<reference evidence="3" key="2">
    <citation type="submission" date="2025-09" db="UniProtKB">
        <authorList>
            <consortium name="Ensembl"/>
        </authorList>
    </citation>
    <scope>IDENTIFICATION</scope>
</reference>
<organism evidence="3 4">
    <name type="scientific">Gadus morhua</name>
    <name type="common">Atlantic cod</name>
    <dbReference type="NCBI Taxonomy" id="8049"/>
    <lineage>
        <taxon>Eukaryota</taxon>
        <taxon>Metazoa</taxon>
        <taxon>Chordata</taxon>
        <taxon>Craniata</taxon>
        <taxon>Vertebrata</taxon>
        <taxon>Euteleostomi</taxon>
        <taxon>Actinopterygii</taxon>
        <taxon>Neopterygii</taxon>
        <taxon>Teleostei</taxon>
        <taxon>Neoteleostei</taxon>
        <taxon>Acanthomorphata</taxon>
        <taxon>Zeiogadaria</taxon>
        <taxon>Gadariae</taxon>
        <taxon>Gadiformes</taxon>
        <taxon>Gadoidei</taxon>
        <taxon>Gadidae</taxon>
        <taxon>Gadus</taxon>
    </lineage>
</organism>
<dbReference type="AlphaFoldDB" id="A0A8C5ARD6"/>
<keyword evidence="2" id="KW-1133">Transmembrane helix</keyword>
<name>A0A8C5ARD6_GADMO</name>
<evidence type="ECO:0000313" key="4">
    <source>
        <dbReference type="Proteomes" id="UP000694546"/>
    </source>
</evidence>
<keyword evidence="2" id="KW-0472">Membrane</keyword>
<sequence length="111" mass="12956">MEGSLRRPISPNTHTHTPRHTHPHRYIDCTQTLSLETDIHTQTDTHKQTNTHTQQHMTQSYRPEGLCVRLIILNYILLYAVYLVSPCVLFIFAVSLPSFHPTVLFFLQKPY</sequence>
<dbReference type="Ensembl" id="ENSGMOT00000028183.1">
    <property type="protein sequence ID" value="ENSGMOP00000034322.1"/>
    <property type="gene ID" value="ENSGMOG00000036064.1"/>
</dbReference>
<dbReference type="Proteomes" id="UP000694546">
    <property type="component" value="Chromosome 2"/>
</dbReference>
<reference evidence="3" key="1">
    <citation type="submission" date="2025-08" db="UniProtKB">
        <authorList>
            <consortium name="Ensembl"/>
        </authorList>
    </citation>
    <scope>IDENTIFICATION</scope>
</reference>
<evidence type="ECO:0000313" key="3">
    <source>
        <dbReference type="Ensembl" id="ENSGMOP00000034322.1"/>
    </source>
</evidence>
<keyword evidence="2" id="KW-0812">Transmembrane</keyword>
<evidence type="ECO:0000256" key="2">
    <source>
        <dbReference type="SAM" id="Phobius"/>
    </source>
</evidence>
<accession>A0A8C5ARD6</accession>
<feature type="region of interest" description="Disordered" evidence="1">
    <location>
        <begin position="1"/>
        <end position="23"/>
    </location>
</feature>